<keyword evidence="3" id="KW-1185">Reference proteome</keyword>
<feature type="compositionally biased region" description="Basic and acidic residues" evidence="1">
    <location>
        <begin position="80"/>
        <end position="98"/>
    </location>
</feature>
<organism evidence="2 3">
    <name type="scientific">Carnegiea gigantea</name>
    <dbReference type="NCBI Taxonomy" id="171969"/>
    <lineage>
        <taxon>Eukaryota</taxon>
        <taxon>Viridiplantae</taxon>
        <taxon>Streptophyta</taxon>
        <taxon>Embryophyta</taxon>
        <taxon>Tracheophyta</taxon>
        <taxon>Spermatophyta</taxon>
        <taxon>Magnoliopsida</taxon>
        <taxon>eudicotyledons</taxon>
        <taxon>Gunneridae</taxon>
        <taxon>Pentapetalae</taxon>
        <taxon>Caryophyllales</taxon>
        <taxon>Cactineae</taxon>
        <taxon>Cactaceae</taxon>
        <taxon>Cactoideae</taxon>
        <taxon>Echinocereeae</taxon>
        <taxon>Carnegiea</taxon>
    </lineage>
</organism>
<comment type="caution">
    <text evidence="2">The sequence shown here is derived from an EMBL/GenBank/DDBJ whole genome shotgun (WGS) entry which is preliminary data.</text>
</comment>
<dbReference type="Proteomes" id="UP001153076">
    <property type="component" value="Unassembled WGS sequence"/>
</dbReference>
<feature type="region of interest" description="Disordered" evidence="1">
    <location>
        <begin position="80"/>
        <end position="103"/>
    </location>
</feature>
<proteinExistence type="predicted"/>
<protein>
    <submittedName>
        <fullName evidence="2">Uncharacterized protein</fullName>
    </submittedName>
</protein>
<evidence type="ECO:0000256" key="1">
    <source>
        <dbReference type="SAM" id="MobiDB-lite"/>
    </source>
</evidence>
<dbReference type="AlphaFoldDB" id="A0A9Q1KHU8"/>
<sequence length="276" mass="31132">MPKTPSRAARVRHAPPQGWRVGRVERARRVSKAARGGGFSIIWVELQWFSCRSGEPKVPWLAGKRDRRCRSRLSAECKNPRRVEEREKRSRVGGEAQREMPGVLKREHHRVQTYDAIFTLRQVKEPMLRSLKPQKSPVVQKTGVLTHITAAYKQWLHRTASIFCKSWYVTANCAAGISVSVCLMVALDHLVLCSRALADSAIWKLIRSLATSPEDSAYEQIRTRIGTGAAYLGHELCRSPIDPIQIEDIHIVTVSAPELKPLLIVNEFGTKIIKGE</sequence>
<name>A0A9Q1KHU8_9CARY</name>
<dbReference type="EMBL" id="JAKOGI010000126">
    <property type="protein sequence ID" value="KAJ8443118.1"/>
    <property type="molecule type" value="Genomic_DNA"/>
</dbReference>
<evidence type="ECO:0000313" key="2">
    <source>
        <dbReference type="EMBL" id="KAJ8443118.1"/>
    </source>
</evidence>
<accession>A0A9Q1KHU8</accession>
<gene>
    <name evidence="2" type="ORF">Cgig2_030886</name>
</gene>
<reference evidence="2" key="1">
    <citation type="submission" date="2022-04" db="EMBL/GenBank/DDBJ databases">
        <title>Carnegiea gigantea Genome sequencing and assembly v2.</title>
        <authorList>
            <person name="Copetti D."/>
            <person name="Sanderson M.J."/>
            <person name="Burquez A."/>
            <person name="Wojciechowski M.F."/>
        </authorList>
    </citation>
    <scope>NUCLEOTIDE SEQUENCE</scope>
    <source>
        <strain evidence="2">SGP5-SGP5p</strain>
        <tissue evidence="2">Aerial part</tissue>
    </source>
</reference>
<evidence type="ECO:0000313" key="3">
    <source>
        <dbReference type="Proteomes" id="UP001153076"/>
    </source>
</evidence>